<dbReference type="Pfam" id="PF07045">
    <property type="entry name" value="DUF1330"/>
    <property type="match status" value="1"/>
</dbReference>
<dbReference type="InterPro" id="IPR011008">
    <property type="entry name" value="Dimeric_a/b-barrel"/>
</dbReference>
<dbReference type="PANTHER" id="PTHR41521:SF4">
    <property type="entry name" value="BLR0684 PROTEIN"/>
    <property type="match status" value="1"/>
</dbReference>
<comment type="caution">
    <text evidence="2">The sequence shown here is derived from an EMBL/GenBank/DDBJ whole genome shotgun (WGS) entry which is preliminary data.</text>
</comment>
<accession>A0ABQ2R287</accession>
<evidence type="ECO:0000313" key="3">
    <source>
        <dbReference type="Proteomes" id="UP000611554"/>
    </source>
</evidence>
<dbReference type="PANTHER" id="PTHR41521">
    <property type="match status" value="1"/>
</dbReference>
<protein>
    <recommendedName>
        <fullName evidence="1">DUF1330 domain-containing protein</fullName>
    </recommendedName>
</protein>
<proteinExistence type="predicted"/>
<dbReference type="EMBL" id="BMQJ01000011">
    <property type="protein sequence ID" value="GGQ09995.1"/>
    <property type="molecule type" value="Genomic_DNA"/>
</dbReference>
<dbReference type="RefSeq" id="WP_189248451.1">
    <property type="nucleotide sequence ID" value="NZ_BMQJ01000011.1"/>
</dbReference>
<organism evidence="2 3">
    <name type="scientific">Streptosporangium pseudovulgare</name>
    <dbReference type="NCBI Taxonomy" id="35765"/>
    <lineage>
        <taxon>Bacteria</taxon>
        <taxon>Bacillati</taxon>
        <taxon>Actinomycetota</taxon>
        <taxon>Actinomycetes</taxon>
        <taxon>Streptosporangiales</taxon>
        <taxon>Streptosporangiaceae</taxon>
        <taxon>Streptosporangium</taxon>
    </lineage>
</organism>
<evidence type="ECO:0000313" key="2">
    <source>
        <dbReference type="EMBL" id="GGQ09995.1"/>
    </source>
</evidence>
<keyword evidence="3" id="KW-1185">Reference proteome</keyword>
<sequence length="107" mass="11718">MTAYAVAHLHRTEIGPEITEYLERIQDTLDPHSGRFVIHGAPAEVLEGTWPGALIVISFPGMAEARAWYDSPAYRAILPLRTRNADGDTILIDGVPDDHLATDVLKG</sequence>
<gene>
    <name evidence="2" type="ORF">GCM10010140_45380</name>
</gene>
<dbReference type="Proteomes" id="UP000611554">
    <property type="component" value="Unassembled WGS sequence"/>
</dbReference>
<evidence type="ECO:0000259" key="1">
    <source>
        <dbReference type="Pfam" id="PF07045"/>
    </source>
</evidence>
<reference evidence="3" key="1">
    <citation type="journal article" date="2019" name="Int. J. Syst. Evol. Microbiol.">
        <title>The Global Catalogue of Microorganisms (GCM) 10K type strain sequencing project: providing services to taxonomists for standard genome sequencing and annotation.</title>
        <authorList>
            <consortium name="The Broad Institute Genomics Platform"/>
            <consortium name="The Broad Institute Genome Sequencing Center for Infectious Disease"/>
            <person name="Wu L."/>
            <person name="Ma J."/>
        </authorList>
    </citation>
    <scope>NUCLEOTIDE SEQUENCE [LARGE SCALE GENOMIC DNA]</scope>
    <source>
        <strain evidence="3">JCM 3115</strain>
    </source>
</reference>
<name>A0ABQ2R287_9ACTN</name>
<feature type="domain" description="DUF1330" evidence="1">
    <location>
        <begin position="2"/>
        <end position="95"/>
    </location>
</feature>
<dbReference type="SUPFAM" id="SSF54909">
    <property type="entry name" value="Dimeric alpha+beta barrel"/>
    <property type="match status" value="1"/>
</dbReference>
<dbReference type="Gene3D" id="3.30.70.100">
    <property type="match status" value="1"/>
</dbReference>
<dbReference type="InterPro" id="IPR010753">
    <property type="entry name" value="DUF1330"/>
</dbReference>